<dbReference type="AlphaFoldDB" id="A0AAE1U6N5"/>
<dbReference type="EMBL" id="JAWZYT010001953">
    <property type="protein sequence ID" value="KAK4307924.1"/>
    <property type="molecule type" value="Genomic_DNA"/>
</dbReference>
<protein>
    <submittedName>
        <fullName evidence="2">Uncharacterized protein</fullName>
    </submittedName>
</protein>
<proteinExistence type="predicted"/>
<dbReference type="Proteomes" id="UP001292094">
    <property type="component" value="Unassembled WGS sequence"/>
</dbReference>
<organism evidence="2 3">
    <name type="scientific">Petrolisthes manimaculis</name>
    <dbReference type="NCBI Taxonomy" id="1843537"/>
    <lineage>
        <taxon>Eukaryota</taxon>
        <taxon>Metazoa</taxon>
        <taxon>Ecdysozoa</taxon>
        <taxon>Arthropoda</taxon>
        <taxon>Crustacea</taxon>
        <taxon>Multicrustacea</taxon>
        <taxon>Malacostraca</taxon>
        <taxon>Eumalacostraca</taxon>
        <taxon>Eucarida</taxon>
        <taxon>Decapoda</taxon>
        <taxon>Pleocyemata</taxon>
        <taxon>Anomura</taxon>
        <taxon>Galatheoidea</taxon>
        <taxon>Porcellanidae</taxon>
        <taxon>Petrolisthes</taxon>
    </lineage>
</organism>
<feature type="region of interest" description="Disordered" evidence="1">
    <location>
        <begin position="20"/>
        <end position="57"/>
    </location>
</feature>
<keyword evidence="3" id="KW-1185">Reference proteome</keyword>
<evidence type="ECO:0000313" key="2">
    <source>
        <dbReference type="EMBL" id="KAK4307924.1"/>
    </source>
</evidence>
<reference evidence="2" key="1">
    <citation type="submission" date="2023-11" db="EMBL/GenBank/DDBJ databases">
        <title>Genome assemblies of two species of porcelain crab, Petrolisthes cinctipes and Petrolisthes manimaculis (Anomura: Porcellanidae).</title>
        <authorList>
            <person name="Angst P."/>
        </authorList>
    </citation>
    <scope>NUCLEOTIDE SEQUENCE</scope>
    <source>
        <strain evidence="2">PB745_02</strain>
        <tissue evidence="2">Gill</tissue>
    </source>
</reference>
<evidence type="ECO:0000256" key="1">
    <source>
        <dbReference type="SAM" id="MobiDB-lite"/>
    </source>
</evidence>
<feature type="compositionally biased region" description="Gly residues" evidence="1">
    <location>
        <begin position="20"/>
        <end position="44"/>
    </location>
</feature>
<gene>
    <name evidence="2" type="ORF">Pmani_020347</name>
</gene>
<accession>A0AAE1U6N5</accession>
<evidence type="ECO:0000313" key="3">
    <source>
        <dbReference type="Proteomes" id="UP001292094"/>
    </source>
</evidence>
<sequence length="118" mass="12202">MKQNHYMSVCLFEEMQVESGGGGGGGGVGECGGGGGGGGGGEGGGIEKRPENKNTPQVDSLTVSCLVNKKHGRLEAQESVVIRHLGERKWTGGKAQGGIVVTVMEDGEGQRWSEQETD</sequence>
<name>A0AAE1U6N5_9EUCA</name>
<comment type="caution">
    <text evidence="2">The sequence shown here is derived from an EMBL/GenBank/DDBJ whole genome shotgun (WGS) entry which is preliminary data.</text>
</comment>